<protein>
    <submittedName>
        <fullName evidence="2">Uncharacterized protein</fullName>
    </submittedName>
</protein>
<feature type="coiled-coil region" evidence="1">
    <location>
        <begin position="23"/>
        <end position="57"/>
    </location>
</feature>
<keyword evidence="1" id="KW-0175">Coiled coil</keyword>
<accession>A0A3L5TRV1</accession>
<dbReference type="EMBL" id="KV587597">
    <property type="protein sequence ID" value="OPL32685.1"/>
    <property type="molecule type" value="Genomic_DNA"/>
</dbReference>
<dbReference type="SMR" id="A0A3L5TRV1"/>
<organism evidence="2 3">
    <name type="scientific">Mytilus galloprovincialis</name>
    <name type="common">Mediterranean mussel</name>
    <dbReference type="NCBI Taxonomy" id="29158"/>
    <lineage>
        <taxon>Eukaryota</taxon>
        <taxon>Metazoa</taxon>
        <taxon>Spiralia</taxon>
        <taxon>Lophotrochozoa</taxon>
        <taxon>Mollusca</taxon>
        <taxon>Bivalvia</taxon>
        <taxon>Autobranchia</taxon>
        <taxon>Pteriomorphia</taxon>
        <taxon>Mytilida</taxon>
        <taxon>Mytiloidea</taxon>
        <taxon>Mytilidae</taxon>
        <taxon>Mytilinae</taxon>
        <taxon>Mytilus</taxon>
    </lineage>
</organism>
<dbReference type="AlphaFoldDB" id="A0A3L5TRV1"/>
<gene>
    <name evidence="2" type="ORF">AM593_05385</name>
</gene>
<evidence type="ECO:0000313" key="2">
    <source>
        <dbReference type="EMBL" id="OPL32685.1"/>
    </source>
</evidence>
<name>A0A3L5TRV1_MYTGA</name>
<proteinExistence type="predicted"/>
<evidence type="ECO:0000313" key="3">
    <source>
        <dbReference type="Proteomes" id="UP000266721"/>
    </source>
</evidence>
<keyword evidence="3" id="KW-1185">Reference proteome</keyword>
<comment type="caution">
    <text evidence="2">The sequence shown here is derived from an EMBL/GenBank/DDBJ whole genome shotgun (WGS) entry which is preliminary data.</text>
</comment>
<reference evidence="2 3" key="1">
    <citation type="journal article" date="2016" name="PLoS ONE">
        <title>A First Insight into the Genome of the Filter-Feeder Mussel Mytilus galloprovincialis.</title>
        <authorList>
            <person name="Murgarella M."/>
            <person name="Puiu D."/>
            <person name="Novoa B."/>
            <person name="Figueras A."/>
            <person name="Posada D."/>
            <person name="Canchaya C."/>
        </authorList>
    </citation>
    <scope>NUCLEOTIDE SEQUENCE [LARGE SCALE GENOMIC DNA]</scope>
    <source>
        <tissue evidence="2">Muscle</tissue>
    </source>
</reference>
<feature type="non-terminal residue" evidence="2">
    <location>
        <position position="1"/>
    </location>
</feature>
<evidence type="ECO:0000256" key="1">
    <source>
        <dbReference type="SAM" id="Coils"/>
    </source>
</evidence>
<sequence length="93" mass="10692">MDWTNEQNDSDINTKAEYESLIKAAKEDKIATYSNEITALEKKTKSLQTENKDLTTEIETLKFNSYEALKKAGQRYNGQLEASKIEITKLQKK</sequence>
<dbReference type="Proteomes" id="UP000266721">
    <property type="component" value="Unassembled WGS sequence"/>
</dbReference>